<dbReference type="AlphaFoldDB" id="E0XV21"/>
<accession>E0XV21</accession>
<sequence>MTVEPESLLKYLRGSSALNPPPQLTQVVTKVLKPVFYRKRKTDWFDIAT</sequence>
<organism evidence="1">
    <name type="scientific">uncultured Chromatiales bacterium HF0200_41F04</name>
    <dbReference type="NCBI Taxonomy" id="710740"/>
    <lineage>
        <taxon>Bacteria</taxon>
        <taxon>Pseudomonadati</taxon>
        <taxon>Pseudomonadota</taxon>
        <taxon>Gammaproteobacteria</taxon>
        <taxon>Chromatiales</taxon>
        <taxon>environmental samples</taxon>
    </lineage>
</organism>
<reference evidence="1" key="1">
    <citation type="journal article" date="2011" name="Environ. Microbiol.">
        <title>Time-series analyses of Monterey Bay coastal microbial picoplankton using a 'genome proxy' microarray.</title>
        <authorList>
            <person name="Rich V.I."/>
            <person name="Pham V.D."/>
            <person name="Eppley J."/>
            <person name="Shi Y."/>
            <person name="DeLong E.F."/>
        </authorList>
    </citation>
    <scope>NUCLEOTIDE SEQUENCE</scope>
</reference>
<dbReference type="EMBL" id="GU474885">
    <property type="protein sequence ID" value="ADI18262.1"/>
    <property type="molecule type" value="Genomic_DNA"/>
</dbReference>
<protein>
    <submittedName>
        <fullName evidence="1">Uncharacterized protein</fullName>
    </submittedName>
</protein>
<evidence type="ECO:0000313" key="1">
    <source>
        <dbReference type="EMBL" id="ADI18262.1"/>
    </source>
</evidence>
<proteinExistence type="predicted"/>
<name>E0XV21_9GAMM</name>